<dbReference type="GO" id="GO:0033617">
    <property type="term" value="P:mitochondrial respiratory chain complex IV assembly"/>
    <property type="evidence" value="ECO:0007669"/>
    <property type="project" value="TreeGrafter"/>
</dbReference>
<name>A0A1Y2H9F4_9FUNG</name>
<dbReference type="InterPro" id="IPR020164">
    <property type="entry name" value="Cyt_c_Oxase_assmbl_COX16"/>
</dbReference>
<evidence type="ECO:0000256" key="9">
    <source>
        <dbReference type="ARBA" id="ARBA00023128"/>
    </source>
</evidence>
<evidence type="ECO:0000256" key="7">
    <source>
        <dbReference type="ARBA" id="ARBA00022792"/>
    </source>
</evidence>
<comment type="function">
    <text evidence="1">Required for the assembly of the mitochondrial respiratory chain complex IV (CIV), also known as cytochrome c oxidase. May participate in merging the COX1 and COX2 assembly lines.</text>
</comment>
<dbReference type="Pfam" id="PF14138">
    <property type="entry name" value="COX16"/>
    <property type="match status" value="1"/>
</dbReference>
<keyword evidence="14" id="KW-1185">Reference proteome</keyword>
<evidence type="ECO:0000256" key="10">
    <source>
        <dbReference type="ARBA" id="ARBA00023136"/>
    </source>
</evidence>
<organism evidence="13 14">
    <name type="scientific">Catenaria anguillulae PL171</name>
    <dbReference type="NCBI Taxonomy" id="765915"/>
    <lineage>
        <taxon>Eukaryota</taxon>
        <taxon>Fungi</taxon>
        <taxon>Fungi incertae sedis</taxon>
        <taxon>Blastocladiomycota</taxon>
        <taxon>Blastocladiomycetes</taxon>
        <taxon>Blastocladiales</taxon>
        <taxon>Catenariaceae</taxon>
        <taxon>Catenaria</taxon>
    </lineage>
</organism>
<evidence type="ECO:0000313" key="13">
    <source>
        <dbReference type="EMBL" id="ORZ31217.1"/>
    </source>
</evidence>
<evidence type="ECO:0000256" key="4">
    <source>
        <dbReference type="ARBA" id="ARBA00015368"/>
    </source>
</evidence>
<keyword evidence="8 12" id="KW-1133">Transmembrane helix</keyword>
<sequence>MSDSLPRASRSIGGSNGLSSAIRRRPFVLFGLPLLGILVGGSFALSHLTETKVEYNSSKVQKLSKEEKLALEGKKRKKFDIREEYFRLHASDKKLDLDDWDMVPIQKPPDTFVPPSPGEMQQLLLDASTKVDPNAAKEKKKEIVRW</sequence>
<feature type="compositionally biased region" description="Basic and acidic residues" evidence="11">
    <location>
        <begin position="135"/>
        <end position="146"/>
    </location>
</feature>
<gene>
    <name evidence="13" type="ORF">BCR44DRAFT_61844</name>
</gene>
<evidence type="ECO:0000256" key="1">
    <source>
        <dbReference type="ARBA" id="ARBA00002490"/>
    </source>
</evidence>
<dbReference type="GO" id="GO:0005743">
    <property type="term" value="C:mitochondrial inner membrane"/>
    <property type="evidence" value="ECO:0007669"/>
    <property type="project" value="UniProtKB-SubCell"/>
</dbReference>
<dbReference type="STRING" id="765915.A0A1Y2H9F4"/>
<evidence type="ECO:0000256" key="2">
    <source>
        <dbReference type="ARBA" id="ARBA00004434"/>
    </source>
</evidence>
<comment type="subcellular location">
    <subcellularLocation>
        <location evidence="2">Mitochondrion inner membrane</location>
        <topology evidence="2">Single-pass membrane protein</topology>
    </subcellularLocation>
</comment>
<evidence type="ECO:0000256" key="3">
    <source>
        <dbReference type="ARBA" id="ARBA00008370"/>
    </source>
</evidence>
<keyword evidence="7" id="KW-0999">Mitochondrion inner membrane</keyword>
<keyword evidence="9" id="KW-0496">Mitochondrion</keyword>
<accession>A0A1Y2H9F4</accession>
<dbReference type="PANTHER" id="PTHR17130">
    <property type="entry name" value="MITOCHONDRIAL OUTER MEMBRANE PROTEIN 25"/>
    <property type="match status" value="1"/>
</dbReference>
<feature type="region of interest" description="Disordered" evidence="11">
    <location>
        <begin position="127"/>
        <end position="146"/>
    </location>
</feature>
<evidence type="ECO:0000256" key="8">
    <source>
        <dbReference type="ARBA" id="ARBA00022989"/>
    </source>
</evidence>
<comment type="similarity">
    <text evidence="3">Belongs to the COX16 family.</text>
</comment>
<reference evidence="13 14" key="1">
    <citation type="submission" date="2016-07" db="EMBL/GenBank/DDBJ databases">
        <title>Pervasive Adenine N6-methylation of Active Genes in Fungi.</title>
        <authorList>
            <consortium name="DOE Joint Genome Institute"/>
            <person name="Mondo S.J."/>
            <person name="Dannebaum R.O."/>
            <person name="Kuo R.C."/>
            <person name="Labutti K."/>
            <person name="Haridas S."/>
            <person name="Kuo A."/>
            <person name="Salamov A."/>
            <person name="Ahrendt S.R."/>
            <person name="Lipzen A."/>
            <person name="Sullivan W."/>
            <person name="Andreopoulos W.B."/>
            <person name="Clum A."/>
            <person name="Lindquist E."/>
            <person name="Daum C."/>
            <person name="Ramamoorthy G.K."/>
            <person name="Gryganskyi A."/>
            <person name="Culley D."/>
            <person name="Magnuson J.K."/>
            <person name="James T.Y."/>
            <person name="O'Malley M.A."/>
            <person name="Stajich J.E."/>
            <person name="Spatafora J.W."/>
            <person name="Visel A."/>
            <person name="Grigoriev I.V."/>
        </authorList>
    </citation>
    <scope>NUCLEOTIDE SEQUENCE [LARGE SCALE GENOMIC DNA]</scope>
    <source>
        <strain evidence="13 14">PL171</strain>
    </source>
</reference>
<dbReference type="EMBL" id="MCFL01000065">
    <property type="protein sequence ID" value="ORZ31217.1"/>
    <property type="molecule type" value="Genomic_DNA"/>
</dbReference>
<dbReference type="Proteomes" id="UP000193411">
    <property type="component" value="Unassembled WGS sequence"/>
</dbReference>
<dbReference type="AlphaFoldDB" id="A0A1Y2H9F4"/>
<evidence type="ECO:0000256" key="5">
    <source>
        <dbReference type="ARBA" id="ARBA00019222"/>
    </source>
</evidence>
<dbReference type="OrthoDB" id="5516033at2759"/>
<keyword evidence="10 12" id="KW-0472">Membrane</keyword>
<evidence type="ECO:0000313" key="14">
    <source>
        <dbReference type="Proteomes" id="UP000193411"/>
    </source>
</evidence>
<dbReference type="PANTHER" id="PTHR17130:SF14">
    <property type="entry name" value="CYTOCHROME C OXIDASE ASSEMBLY PROTEIN COX16 HOMOLOG, MITOCHONDRIAL"/>
    <property type="match status" value="1"/>
</dbReference>
<proteinExistence type="inferred from homology"/>
<evidence type="ECO:0000256" key="12">
    <source>
        <dbReference type="SAM" id="Phobius"/>
    </source>
</evidence>
<protein>
    <recommendedName>
        <fullName evidence="4">Cytochrome c oxidase assembly protein COX16, mitochondrial</fullName>
    </recommendedName>
    <alternativeName>
        <fullName evidence="5">Cytochrome c oxidase assembly protein cox16, mitochondrial</fullName>
    </alternativeName>
</protein>
<comment type="caution">
    <text evidence="13">The sequence shown here is derived from an EMBL/GenBank/DDBJ whole genome shotgun (WGS) entry which is preliminary data.</text>
</comment>
<evidence type="ECO:0000256" key="11">
    <source>
        <dbReference type="SAM" id="MobiDB-lite"/>
    </source>
</evidence>
<keyword evidence="6 12" id="KW-0812">Transmembrane</keyword>
<evidence type="ECO:0000256" key="6">
    <source>
        <dbReference type="ARBA" id="ARBA00022692"/>
    </source>
</evidence>
<feature type="transmembrane region" description="Helical" evidence="12">
    <location>
        <begin position="27"/>
        <end position="48"/>
    </location>
</feature>